<keyword evidence="2" id="KW-1185">Reference proteome</keyword>
<proteinExistence type="predicted"/>
<dbReference type="Proteomes" id="UP000299102">
    <property type="component" value="Unassembled WGS sequence"/>
</dbReference>
<comment type="caution">
    <text evidence="1">The sequence shown here is derived from an EMBL/GenBank/DDBJ whole genome shotgun (WGS) entry which is preliminary data.</text>
</comment>
<evidence type="ECO:0000313" key="1">
    <source>
        <dbReference type="EMBL" id="GBP11274.1"/>
    </source>
</evidence>
<reference evidence="1 2" key="1">
    <citation type="journal article" date="2019" name="Commun. Biol.">
        <title>The bagworm genome reveals a unique fibroin gene that provides high tensile strength.</title>
        <authorList>
            <person name="Kono N."/>
            <person name="Nakamura H."/>
            <person name="Ohtoshi R."/>
            <person name="Tomita M."/>
            <person name="Numata K."/>
            <person name="Arakawa K."/>
        </authorList>
    </citation>
    <scope>NUCLEOTIDE SEQUENCE [LARGE SCALE GENOMIC DNA]</scope>
</reference>
<evidence type="ECO:0000313" key="2">
    <source>
        <dbReference type="Proteomes" id="UP000299102"/>
    </source>
</evidence>
<dbReference type="EMBL" id="BGZK01000046">
    <property type="protein sequence ID" value="GBP11274.1"/>
    <property type="molecule type" value="Genomic_DNA"/>
</dbReference>
<accession>A0A4C1TAV2</accession>
<organism evidence="1 2">
    <name type="scientific">Eumeta variegata</name>
    <name type="common">Bagworm moth</name>
    <name type="synonym">Eumeta japonica</name>
    <dbReference type="NCBI Taxonomy" id="151549"/>
    <lineage>
        <taxon>Eukaryota</taxon>
        <taxon>Metazoa</taxon>
        <taxon>Ecdysozoa</taxon>
        <taxon>Arthropoda</taxon>
        <taxon>Hexapoda</taxon>
        <taxon>Insecta</taxon>
        <taxon>Pterygota</taxon>
        <taxon>Neoptera</taxon>
        <taxon>Endopterygota</taxon>
        <taxon>Lepidoptera</taxon>
        <taxon>Glossata</taxon>
        <taxon>Ditrysia</taxon>
        <taxon>Tineoidea</taxon>
        <taxon>Psychidae</taxon>
        <taxon>Oiketicinae</taxon>
        <taxon>Eumeta</taxon>
    </lineage>
</organism>
<dbReference type="AlphaFoldDB" id="A0A4C1TAV2"/>
<gene>
    <name evidence="1" type="ORF">EVAR_92816_1</name>
</gene>
<protein>
    <submittedName>
        <fullName evidence="1">Uncharacterized protein</fullName>
    </submittedName>
</protein>
<name>A0A4C1TAV2_EUMVA</name>
<sequence length="85" mass="9504">MKDTSEGFFNTAVNCPSALLCSAAFYEAPPPRHFFRGPLNVVTDRQGVLIADLERLNENSIHALHLKKDLLIRRAYPQEMMSSAA</sequence>